<feature type="compositionally biased region" description="Low complexity" evidence="1">
    <location>
        <begin position="920"/>
        <end position="931"/>
    </location>
</feature>
<dbReference type="AlphaFoldDB" id="A0A0H2S7N4"/>
<feature type="region of interest" description="Disordered" evidence="1">
    <location>
        <begin position="255"/>
        <end position="275"/>
    </location>
</feature>
<feature type="compositionally biased region" description="Polar residues" evidence="1">
    <location>
        <begin position="808"/>
        <end position="836"/>
    </location>
</feature>
<evidence type="ECO:0000256" key="1">
    <source>
        <dbReference type="SAM" id="MobiDB-lite"/>
    </source>
</evidence>
<dbReference type="InterPro" id="IPR052780">
    <property type="entry name" value="AAA_Catabolism_Regulators"/>
</dbReference>
<accession>A0A0H2S7N4</accession>
<gene>
    <name evidence="3" type="ORF">SCHPADRAFT_928922</name>
</gene>
<feature type="domain" description="Zn(2)-C6 fungal-type" evidence="2">
    <location>
        <begin position="26"/>
        <end position="62"/>
    </location>
</feature>
<sequence>MNRSSPESAEPHHNDEPSRTRRAYKACLHCRSRKAKCDLGDIDAPSKPPCARCKRERRECVFAPSFRGGKIVKRASVQSPPGQSLSGEMDSDYKKAEGSEQGKDVLHTPSSSTKEVFPGQPSVPPFNNSDLEMDVCSPSEGPPRKTMRLDHHDDSPGRSRSGTVDVDPQSLAATSLRNPTDALNLLALAADVDRATKSKGKHGKNKRRADGRLVNERDEEDTVVDEDLDLESTPTVDDVTGVGVEVEQTGGSTNLGVRVSAHRPHPKSPSPPSLRSYELVKQGIVNPDELSHLTSLFFSRVHIIFPMMSYNRIPRTGAELARFAEEDPHLLTAIVVITSRQERMFTIHERSWNHMQNLINELILGKAGSVGAVEALLLLSENLPRRQEPASEDEEHRMSWMLVGMASKLASSSKPPLRTCSFLFSFRRQYMLGLDQKTLRPVTLGLGGDETPLTNGEDSASEREKLDREQLAWTYCYIFDRSISIRSGKAFWSRGPGLCFQRTHSGLLVSAAECFPSLRPILGKQDDFAAVLQAYTELTQTMASAHDVLYPSKDRTIALVRVGDYHKYLDEFTRSKNGFKLNWEGKVWETQLVTECVWINFHYLRLYIYAFAFQAHVQRSVSTSEDGKKVAETVIFPRGPMGSPDARFILEAIDAATDLLKICVDKLHPSNTLSYLPWRFFLYFSYAGVFLLKAVFVGAVVPQDQGNIVQLIKKVIMCLAYASSDEHHSGVRYARLLNGLLRVFSRGVDGVTSQLSTPKRSAMALPEITAMQSSDKASSSKQDVRTDPLKRPALSVTGGNGAKPIASETRSLTTPLNQSPMDILPSGSNNVASRSPASMGAQPLQHPLLPPDDVYYAHAAQSRQLPRVQTQQTQQYHPVPYSSGTNPGAPPPMSSSHHHQQHIYTSPHSHPHHHLPPQTPSQAHASSQAGGFHSGGGHSAGVHQGGYNVYQPPSSVAPPPTSAQSSTSLHNMNFQFDLNWTSMEADGLTQMLADEHSLDGDFWMSLPSHAAWQSWPAGTATTPLNLNPA</sequence>
<dbReference type="CDD" id="cd00067">
    <property type="entry name" value="GAL4"/>
    <property type="match status" value="1"/>
</dbReference>
<evidence type="ECO:0000313" key="4">
    <source>
        <dbReference type="Proteomes" id="UP000053477"/>
    </source>
</evidence>
<dbReference type="GO" id="GO:0008270">
    <property type="term" value="F:zinc ion binding"/>
    <property type="evidence" value="ECO:0007669"/>
    <property type="project" value="InterPro"/>
</dbReference>
<dbReference type="PROSITE" id="PS50048">
    <property type="entry name" value="ZN2_CY6_FUNGAL_2"/>
    <property type="match status" value="1"/>
</dbReference>
<feature type="region of interest" description="Disordered" evidence="1">
    <location>
        <begin position="1"/>
        <end position="22"/>
    </location>
</feature>
<dbReference type="SMART" id="SM00066">
    <property type="entry name" value="GAL4"/>
    <property type="match status" value="1"/>
</dbReference>
<proteinExistence type="predicted"/>
<dbReference type="PROSITE" id="PS00463">
    <property type="entry name" value="ZN2_CY6_FUNGAL_1"/>
    <property type="match status" value="1"/>
</dbReference>
<dbReference type="PANTHER" id="PTHR31644">
    <property type="entry name" value="TRANSCRIPTIONAL ACTIVATOR ARO80-RELATED"/>
    <property type="match status" value="1"/>
</dbReference>
<dbReference type="OrthoDB" id="39175at2759"/>
<feature type="compositionally biased region" description="Basic and acidic residues" evidence="1">
    <location>
        <begin position="147"/>
        <end position="157"/>
    </location>
</feature>
<dbReference type="Proteomes" id="UP000053477">
    <property type="component" value="Unassembled WGS sequence"/>
</dbReference>
<dbReference type="InterPro" id="IPR036864">
    <property type="entry name" value="Zn2-C6_fun-type_DNA-bd_sf"/>
</dbReference>
<feature type="region of interest" description="Disordered" evidence="1">
    <location>
        <begin position="863"/>
        <end position="967"/>
    </location>
</feature>
<dbReference type="Pfam" id="PF00172">
    <property type="entry name" value="Zn_clus"/>
    <property type="match status" value="1"/>
</dbReference>
<dbReference type="GO" id="GO:0005634">
    <property type="term" value="C:nucleus"/>
    <property type="evidence" value="ECO:0007669"/>
    <property type="project" value="TreeGrafter"/>
</dbReference>
<dbReference type="EMBL" id="KQ085969">
    <property type="protein sequence ID" value="KLO12871.1"/>
    <property type="molecule type" value="Genomic_DNA"/>
</dbReference>
<feature type="compositionally biased region" description="Low complexity" evidence="1">
    <location>
        <begin position="940"/>
        <end position="954"/>
    </location>
</feature>
<feature type="compositionally biased region" description="Polar residues" evidence="1">
    <location>
        <begin position="76"/>
        <end position="86"/>
    </location>
</feature>
<name>A0A0H2S7N4_9AGAM</name>
<dbReference type="SUPFAM" id="SSF57701">
    <property type="entry name" value="Zn2/Cys6 DNA-binding domain"/>
    <property type="match status" value="1"/>
</dbReference>
<feature type="region of interest" description="Disordered" evidence="1">
    <location>
        <begin position="764"/>
        <end position="851"/>
    </location>
</feature>
<evidence type="ECO:0000259" key="2">
    <source>
        <dbReference type="PROSITE" id="PS50048"/>
    </source>
</evidence>
<reference evidence="3 4" key="1">
    <citation type="submission" date="2015-04" db="EMBL/GenBank/DDBJ databases">
        <title>Complete genome sequence of Schizopora paradoxa KUC8140, a cosmopolitan wood degrader in East Asia.</title>
        <authorList>
            <consortium name="DOE Joint Genome Institute"/>
            <person name="Min B."/>
            <person name="Park H."/>
            <person name="Jang Y."/>
            <person name="Kim J.-J."/>
            <person name="Kim K.H."/>
            <person name="Pangilinan J."/>
            <person name="Lipzen A."/>
            <person name="Riley R."/>
            <person name="Grigoriev I.V."/>
            <person name="Spatafora J.W."/>
            <person name="Choi I.-G."/>
        </authorList>
    </citation>
    <scope>NUCLEOTIDE SEQUENCE [LARGE SCALE GENOMIC DNA]</scope>
    <source>
        <strain evidence="3 4">KUC8140</strain>
    </source>
</reference>
<dbReference type="GO" id="GO:0000981">
    <property type="term" value="F:DNA-binding transcription factor activity, RNA polymerase II-specific"/>
    <property type="evidence" value="ECO:0007669"/>
    <property type="project" value="InterPro"/>
</dbReference>
<evidence type="ECO:0000313" key="3">
    <source>
        <dbReference type="EMBL" id="KLO12871.1"/>
    </source>
</evidence>
<dbReference type="CDD" id="cd12148">
    <property type="entry name" value="fungal_TF_MHR"/>
    <property type="match status" value="1"/>
</dbReference>
<organism evidence="3 4">
    <name type="scientific">Schizopora paradoxa</name>
    <dbReference type="NCBI Taxonomy" id="27342"/>
    <lineage>
        <taxon>Eukaryota</taxon>
        <taxon>Fungi</taxon>
        <taxon>Dikarya</taxon>
        <taxon>Basidiomycota</taxon>
        <taxon>Agaricomycotina</taxon>
        <taxon>Agaricomycetes</taxon>
        <taxon>Hymenochaetales</taxon>
        <taxon>Schizoporaceae</taxon>
        <taxon>Schizopora</taxon>
    </lineage>
</organism>
<feature type="compositionally biased region" description="Basic and acidic residues" evidence="1">
    <location>
        <begin position="9"/>
        <end position="19"/>
    </location>
</feature>
<feature type="region of interest" description="Disordered" evidence="1">
    <location>
        <begin position="195"/>
        <end position="225"/>
    </location>
</feature>
<feature type="compositionally biased region" description="Basic and acidic residues" evidence="1">
    <location>
        <begin position="91"/>
        <end position="106"/>
    </location>
</feature>
<dbReference type="PANTHER" id="PTHR31644:SF1">
    <property type="entry name" value="ZN(II)2CYS6 TRANSCRIPTION FACTOR (EUROFUNG)"/>
    <property type="match status" value="1"/>
</dbReference>
<protein>
    <recommendedName>
        <fullName evidence="2">Zn(2)-C6 fungal-type domain-containing protein</fullName>
    </recommendedName>
</protein>
<dbReference type="STRING" id="27342.A0A0H2S7N4"/>
<keyword evidence="4" id="KW-1185">Reference proteome</keyword>
<dbReference type="Gene3D" id="4.10.240.10">
    <property type="entry name" value="Zn(2)-C6 fungal-type DNA-binding domain"/>
    <property type="match status" value="1"/>
</dbReference>
<dbReference type="InterPro" id="IPR001138">
    <property type="entry name" value="Zn2Cys6_DnaBD"/>
</dbReference>
<feature type="compositionally biased region" description="Basic residues" evidence="1">
    <location>
        <begin position="197"/>
        <end position="207"/>
    </location>
</feature>
<dbReference type="InParanoid" id="A0A0H2S7N4"/>
<feature type="compositionally biased region" description="Low complexity" evidence="1">
    <location>
        <begin position="770"/>
        <end position="781"/>
    </location>
</feature>
<feature type="region of interest" description="Disordered" evidence="1">
    <location>
        <begin position="70"/>
        <end position="167"/>
    </location>
</feature>